<keyword evidence="3" id="KW-1185">Reference proteome</keyword>
<name>A0A9D4MUL3_DREPO</name>
<dbReference type="Proteomes" id="UP000828390">
    <property type="component" value="Unassembled WGS sequence"/>
</dbReference>
<comment type="caution">
    <text evidence="2">The sequence shown here is derived from an EMBL/GenBank/DDBJ whole genome shotgun (WGS) entry which is preliminary data.</text>
</comment>
<evidence type="ECO:0000256" key="1">
    <source>
        <dbReference type="SAM" id="MobiDB-lite"/>
    </source>
</evidence>
<reference evidence="2" key="2">
    <citation type="submission" date="2020-11" db="EMBL/GenBank/DDBJ databases">
        <authorList>
            <person name="McCartney M.A."/>
            <person name="Auch B."/>
            <person name="Kono T."/>
            <person name="Mallez S."/>
            <person name="Becker A."/>
            <person name="Gohl D.M."/>
            <person name="Silverstein K.A.T."/>
            <person name="Koren S."/>
            <person name="Bechman K.B."/>
            <person name="Herman A."/>
            <person name="Abrahante J.E."/>
            <person name="Garbe J."/>
        </authorList>
    </citation>
    <scope>NUCLEOTIDE SEQUENCE</scope>
    <source>
        <strain evidence="2">Duluth1</strain>
        <tissue evidence="2">Whole animal</tissue>
    </source>
</reference>
<accession>A0A9D4MUL3</accession>
<gene>
    <name evidence="2" type="ORF">DPMN_006746</name>
</gene>
<evidence type="ECO:0000313" key="3">
    <source>
        <dbReference type="Proteomes" id="UP000828390"/>
    </source>
</evidence>
<dbReference type="EMBL" id="JAIWYP010000001">
    <property type="protein sequence ID" value="KAH3882801.1"/>
    <property type="molecule type" value="Genomic_DNA"/>
</dbReference>
<sequence length="150" mass="16642">MLFLAALRVKGRIVYYLCPEWYLILKGSRIIIHKSVASSVEILQQSVKYTIPQSPRTAPKMPTSNANKLPTQITDGSSKPEPVDVTFKENPTAPSKPRFATTSPSVMGPHKSNNLQSHYMHLPNNNGETLDNQANPRDPSQSELVNITIC</sequence>
<evidence type="ECO:0000313" key="2">
    <source>
        <dbReference type="EMBL" id="KAH3882801.1"/>
    </source>
</evidence>
<dbReference type="AlphaFoldDB" id="A0A9D4MUL3"/>
<reference evidence="2" key="1">
    <citation type="journal article" date="2019" name="bioRxiv">
        <title>The Genome of the Zebra Mussel, Dreissena polymorpha: A Resource for Invasive Species Research.</title>
        <authorList>
            <person name="McCartney M.A."/>
            <person name="Auch B."/>
            <person name="Kono T."/>
            <person name="Mallez S."/>
            <person name="Zhang Y."/>
            <person name="Obille A."/>
            <person name="Becker A."/>
            <person name="Abrahante J.E."/>
            <person name="Garbe J."/>
            <person name="Badalamenti J.P."/>
            <person name="Herman A."/>
            <person name="Mangelson H."/>
            <person name="Liachko I."/>
            <person name="Sullivan S."/>
            <person name="Sone E.D."/>
            <person name="Koren S."/>
            <person name="Silverstein K.A.T."/>
            <person name="Beckman K.B."/>
            <person name="Gohl D.M."/>
        </authorList>
    </citation>
    <scope>NUCLEOTIDE SEQUENCE</scope>
    <source>
        <strain evidence="2">Duluth1</strain>
        <tissue evidence="2">Whole animal</tissue>
    </source>
</reference>
<feature type="compositionally biased region" description="Polar residues" evidence="1">
    <location>
        <begin position="53"/>
        <end position="77"/>
    </location>
</feature>
<organism evidence="2 3">
    <name type="scientific">Dreissena polymorpha</name>
    <name type="common">Zebra mussel</name>
    <name type="synonym">Mytilus polymorpha</name>
    <dbReference type="NCBI Taxonomy" id="45954"/>
    <lineage>
        <taxon>Eukaryota</taxon>
        <taxon>Metazoa</taxon>
        <taxon>Spiralia</taxon>
        <taxon>Lophotrochozoa</taxon>
        <taxon>Mollusca</taxon>
        <taxon>Bivalvia</taxon>
        <taxon>Autobranchia</taxon>
        <taxon>Heteroconchia</taxon>
        <taxon>Euheterodonta</taxon>
        <taxon>Imparidentia</taxon>
        <taxon>Neoheterodontei</taxon>
        <taxon>Myida</taxon>
        <taxon>Dreissenoidea</taxon>
        <taxon>Dreissenidae</taxon>
        <taxon>Dreissena</taxon>
    </lineage>
</organism>
<feature type="region of interest" description="Disordered" evidence="1">
    <location>
        <begin position="53"/>
        <end position="108"/>
    </location>
</feature>
<protein>
    <submittedName>
        <fullName evidence="2">Uncharacterized protein</fullName>
    </submittedName>
</protein>
<proteinExistence type="predicted"/>